<dbReference type="Proteomes" id="UP001152799">
    <property type="component" value="Chromosome 12"/>
</dbReference>
<dbReference type="EMBL" id="OU892288">
    <property type="protein sequence ID" value="CAG9762763.1"/>
    <property type="molecule type" value="Genomic_DNA"/>
</dbReference>
<reference evidence="2" key="1">
    <citation type="submission" date="2022-01" db="EMBL/GenBank/DDBJ databases">
        <authorList>
            <person name="King R."/>
        </authorList>
    </citation>
    <scope>NUCLEOTIDE SEQUENCE</scope>
</reference>
<dbReference type="InterPro" id="IPR019309">
    <property type="entry name" value="WASHC3"/>
</dbReference>
<dbReference type="OrthoDB" id="268027at2759"/>
<organism evidence="2 3">
    <name type="scientific">Ceutorhynchus assimilis</name>
    <name type="common">cabbage seed weevil</name>
    <dbReference type="NCBI Taxonomy" id="467358"/>
    <lineage>
        <taxon>Eukaryota</taxon>
        <taxon>Metazoa</taxon>
        <taxon>Ecdysozoa</taxon>
        <taxon>Arthropoda</taxon>
        <taxon>Hexapoda</taxon>
        <taxon>Insecta</taxon>
        <taxon>Pterygota</taxon>
        <taxon>Neoptera</taxon>
        <taxon>Endopterygota</taxon>
        <taxon>Coleoptera</taxon>
        <taxon>Polyphaga</taxon>
        <taxon>Cucujiformia</taxon>
        <taxon>Curculionidae</taxon>
        <taxon>Ceutorhynchinae</taxon>
        <taxon>Ceutorhynchus</taxon>
    </lineage>
</organism>
<dbReference type="GO" id="GO:0030041">
    <property type="term" value="P:actin filament polymerization"/>
    <property type="evidence" value="ECO:0007669"/>
    <property type="project" value="TreeGrafter"/>
</dbReference>
<comment type="similarity">
    <text evidence="1">Belongs to the CCDC53 family.</text>
</comment>
<protein>
    <recommendedName>
        <fullName evidence="4">WASH complex subunit 3</fullName>
    </recommendedName>
</protein>
<evidence type="ECO:0000313" key="3">
    <source>
        <dbReference type="Proteomes" id="UP001152799"/>
    </source>
</evidence>
<dbReference type="GO" id="GO:0071203">
    <property type="term" value="C:WASH complex"/>
    <property type="evidence" value="ECO:0007669"/>
    <property type="project" value="InterPro"/>
</dbReference>
<evidence type="ECO:0000313" key="2">
    <source>
        <dbReference type="EMBL" id="CAG9762763.1"/>
    </source>
</evidence>
<keyword evidence="3" id="KW-1185">Reference proteome</keyword>
<dbReference type="PANTHER" id="PTHR13015:SF0">
    <property type="entry name" value="WASH COMPLEX SUBUNIT 3"/>
    <property type="match status" value="1"/>
</dbReference>
<dbReference type="AlphaFoldDB" id="A0A9N9MFN6"/>
<gene>
    <name evidence="2" type="ORF">CEUTPL_LOCUS3437</name>
</gene>
<dbReference type="Pfam" id="PF10152">
    <property type="entry name" value="CCDC53"/>
    <property type="match status" value="1"/>
</dbReference>
<proteinExistence type="inferred from homology"/>
<evidence type="ECO:0000256" key="1">
    <source>
        <dbReference type="ARBA" id="ARBA00006290"/>
    </source>
</evidence>
<dbReference type="GO" id="GO:0006887">
    <property type="term" value="P:exocytosis"/>
    <property type="evidence" value="ECO:0007669"/>
    <property type="project" value="TreeGrafter"/>
</dbReference>
<dbReference type="PANTHER" id="PTHR13015">
    <property type="entry name" value="PROTEIN AD-016-RELATED"/>
    <property type="match status" value="1"/>
</dbReference>
<name>A0A9N9MFN6_9CUCU</name>
<accession>A0A9N9MFN6</accession>
<evidence type="ECO:0008006" key="4">
    <source>
        <dbReference type="Google" id="ProtNLM"/>
    </source>
</evidence>
<dbReference type="Gene3D" id="1.20.5.110">
    <property type="match status" value="1"/>
</dbReference>
<sequence>MGMQAEGLSHVKPDVDYSQIPPIQQKRIIAFVNHFVTNTVSYLNTFSQSCESRFMDFEYKIQKIEASLLILEAQLASIPGFEPVVVVENEPKHESIIEQPMELPEVTETDQLEELNESNTINGIKAIDDPRFATFFRMVRVGVNQEAVKLKMKSEGFDPDVLELFGNKLKSLIAFTSDDFLPTSNSVCMHGIFRYLVFVCLHKY</sequence>